<gene>
    <name evidence="2" type="ORF">CGOC_LOCUS228</name>
</gene>
<sequence>MRSPPAHTSIAASSLLSRYSVDDYESDGSASPELGVDDVIPQAPPPSNAIPKVPTSVSVPTSNATSITPATSSQISGTSTPVPKRVAVPPPPQKSTPQRSSLPIPPPLPQKKEKVLDAPERTASPVVKQENVKPAVPRPTPVSPLKPAVPKRETSSEPGLVEKSENSREIKNCIEENDKTAVVNSVKPPPIRLKLKFDGAKAYIENNENSDKDGERKQRKHKKKKKERDKLHKDAHDRIKMKHHTKGSKKHKIKDKLISSPQELVAVTKNGKRLKVKFGLGGSDSRCTTPGKLPLSTEESDVHLSKELPEQQPSSSKTAAHAPAEPLKIPRLRIRIGDSPALVIAPVKEEPPQTAHKSHHHHHHHRHSRPTSADGLVKPVKTVTVPVNSNPLSVEFSDDSDTEAERIRSATDEALRGLANMTDMHQSNNSLLPWSTHPAP</sequence>
<evidence type="ECO:0000256" key="1">
    <source>
        <dbReference type="SAM" id="MobiDB-lite"/>
    </source>
</evidence>
<evidence type="ECO:0000313" key="3">
    <source>
        <dbReference type="Proteomes" id="UP000271889"/>
    </source>
</evidence>
<accession>A0A3P6QM27</accession>
<feature type="compositionally biased region" description="Basic residues" evidence="1">
    <location>
        <begin position="217"/>
        <end position="227"/>
    </location>
</feature>
<feature type="compositionally biased region" description="Basic residues" evidence="1">
    <location>
        <begin position="239"/>
        <end position="254"/>
    </location>
</feature>
<proteinExistence type="predicted"/>
<name>A0A3P6QM27_CYLGO</name>
<feature type="compositionally biased region" description="Basic residues" evidence="1">
    <location>
        <begin position="356"/>
        <end position="369"/>
    </location>
</feature>
<dbReference type="AlphaFoldDB" id="A0A3P6QM27"/>
<dbReference type="EMBL" id="UYRV01000301">
    <property type="protein sequence ID" value="VDK43783.1"/>
    <property type="molecule type" value="Genomic_DNA"/>
</dbReference>
<feature type="region of interest" description="Disordered" evidence="1">
    <location>
        <begin position="197"/>
        <end position="259"/>
    </location>
</feature>
<feature type="compositionally biased region" description="Polar residues" evidence="1">
    <location>
        <begin position="55"/>
        <end position="80"/>
    </location>
</feature>
<feature type="compositionally biased region" description="Basic and acidic residues" evidence="1">
    <location>
        <begin position="300"/>
        <end position="309"/>
    </location>
</feature>
<reference evidence="2 3" key="1">
    <citation type="submission" date="2018-11" db="EMBL/GenBank/DDBJ databases">
        <authorList>
            <consortium name="Pathogen Informatics"/>
        </authorList>
    </citation>
    <scope>NUCLEOTIDE SEQUENCE [LARGE SCALE GENOMIC DNA]</scope>
</reference>
<feature type="compositionally biased region" description="Basic and acidic residues" evidence="1">
    <location>
        <begin position="403"/>
        <end position="415"/>
    </location>
</feature>
<organism evidence="2 3">
    <name type="scientific">Cylicostephanus goldi</name>
    <name type="common">Nematode worm</name>
    <dbReference type="NCBI Taxonomy" id="71465"/>
    <lineage>
        <taxon>Eukaryota</taxon>
        <taxon>Metazoa</taxon>
        <taxon>Ecdysozoa</taxon>
        <taxon>Nematoda</taxon>
        <taxon>Chromadorea</taxon>
        <taxon>Rhabditida</taxon>
        <taxon>Rhabditina</taxon>
        <taxon>Rhabditomorpha</taxon>
        <taxon>Strongyloidea</taxon>
        <taxon>Strongylidae</taxon>
        <taxon>Cylicostephanus</taxon>
    </lineage>
</organism>
<feature type="compositionally biased region" description="Basic and acidic residues" evidence="1">
    <location>
        <begin position="228"/>
        <end position="238"/>
    </location>
</feature>
<feature type="region of interest" description="Disordered" evidence="1">
    <location>
        <begin position="347"/>
        <end position="440"/>
    </location>
</feature>
<feature type="region of interest" description="Disordered" evidence="1">
    <location>
        <begin position="1"/>
        <end position="171"/>
    </location>
</feature>
<keyword evidence="3" id="KW-1185">Reference proteome</keyword>
<feature type="compositionally biased region" description="Basic and acidic residues" evidence="1">
    <location>
        <begin position="150"/>
        <end position="171"/>
    </location>
</feature>
<feature type="compositionally biased region" description="Basic and acidic residues" evidence="1">
    <location>
        <begin position="110"/>
        <end position="120"/>
    </location>
</feature>
<feature type="compositionally biased region" description="Low complexity" evidence="1">
    <location>
        <begin position="377"/>
        <end position="387"/>
    </location>
</feature>
<feature type="region of interest" description="Disordered" evidence="1">
    <location>
        <begin position="277"/>
        <end position="333"/>
    </location>
</feature>
<feature type="compositionally biased region" description="Polar residues" evidence="1">
    <location>
        <begin position="423"/>
        <end position="433"/>
    </location>
</feature>
<evidence type="ECO:0000313" key="2">
    <source>
        <dbReference type="EMBL" id="VDK43783.1"/>
    </source>
</evidence>
<dbReference type="OrthoDB" id="2556847at2759"/>
<protein>
    <submittedName>
        <fullName evidence="2">Uncharacterized protein</fullName>
    </submittedName>
</protein>
<dbReference type="Proteomes" id="UP000271889">
    <property type="component" value="Unassembled WGS sequence"/>
</dbReference>